<feature type="compositionally biased region" description="Polar residues" evidence="1">
    <location>
        <begin position="61"/>
        <end position="70"/>
    </location>
</feature>
<dbReference type="EMBL" id="CALNXJ010000032">
    <property type="protein sequence ID" value="CAH3138470.1"/>
    <property type="molecule type" value="Genomic_DNA"/>
</dbReference>
<proteinExistence type="predicted"/>
<accession>A0AAU9X7X9</accession>
<feature type="transmembrane region" description="Helical" evidence="2">
    <location>
        <begin position="820"/>
        <end position="844"/>
    </location>
</feature>
<dbReference type="Pfam" id="PF05960">
    <property type="entry name" value="DUF885"/>
    <property type="match status" value="2"/>
</dbReference>
<feature type="transmembrane region" description="Helical" evidence="2">
    <location>
        <begin position="28"/>
        <end position="51"/>
    </location>
</feature>
<evidence type="ECO:0000313" key="4">
    <source>
        <dbReference type="Proteomes" id="UP001159428"/>
    </source>
</evidence>
<evidence type="ECO:0000313" key="3">
    <source>
        <dbReference type="EMBL" id="CAH3138470.1"/>
    </source>
</evidence>
<name>A0AAU9X7X9_9CNID</name>
<keyword evidence="2" id="KW-0472">Membrane</keyword>
<keyword evidence="2" id="KW-1133">Transmembrane helix</keyword>
<evidence type="ECO:0000256" key="2">
    <source>
        <dbReference type="SAM" id="Phobius"/>
    </source>
</evidence>
<dbReference type="PANTHER" id="PTHR33361">
    <property type="entry name" value="GLR0591 PROTEIN"/>
    <property type="match status" value="1"/>
</dbReference>
<feature type="compositionally biased region" description="Low complexity" evidence="1">
    <location>
        <begin position="73"/>
        <end position="100"/>
    </location>
</feature>
<protein>
    <submittedName>
        <fullName evidence="3">Uncharacterized protein</fullName>
    </submittedName>
</protein>
<feature type="region of interest" description="Disordered" evidence="1">
    <location>
        <begin position="56"/>
        <end position="108"/>
    </location>
</feature>
<evidence type="ECO:0000256" key="1">
    <source>
        <dbReference type="SAM" id="MobiDB-lite"/>
    </source>
</evidence>
<reference evidence="3 4" key="1">
    <citation type="submission" date="2022-05" db="EMBL/GenBank/DDBJ databases">
        <authorList>
            <consortium name="Genoscope - CEA"/>
            <person name="William W."/>
        </authorList>
    </citation>
    <scope>NUCLEOTIDE SEQUENCE [LARGE SCALE GENOMIC DNA]</scope>
</reference>
<dbReference type="PANTHER" id="PTHR33361:SF2">
    <property type="entry name" value="DUF885 DOMAIN-CONTAINING PROTEIN"/>
    <property type="match status" value="1"/>
</dbReference>
<gene>
    <name evidence="3" type="ORF">PMEA_00018460</name>
</gene>
<keyword evidence="2" id="KW-0812">Transmembrane</keyword>
<comment type="caution">
    <text evidence="3">The sequence shown here is derived from an EMBL/GenBank/DDBJ whole genome shotgun (WGS) entry which is preliminary data.</text>
</comment>
<dbReference type="Proteomes" id="UP001159428">
    <property type="component" value="Unassembled WGS sequence"/>
</dbReference>
<dbReference type="InterPro" id="IPR010281">
    <property type="entry name" value="DUF885"/>
</dbReference>
<organism evidence="3 4">
    <name type="scientific">Pocillopora meandrina</name>
    <dbReference type="NCBI Taxonomy" id="46732"/>
    <lineage>
        <taxon>Eukaryota</taxon>
        <taxon>Metazoa</taxon>
        <taxon>Cnidaria</taxon>
        <taxon>Anthozoa</taxon>
        <taxon>Hexacorallia</taxon>
        <taxon>Scleractinia</taxon>
        <taxon>Astrocoeniina</taxon>
        <taxon>Pocilloporidae</taxon>
        <taxon>Pocillopora</taxon>
    </lineage>
</organism>
<keyword evidence="4" id="KW-1185">Reference proteome</keyword>
<sequence>MEFSKSSEKMVIPDSEIKVSGGRSKERMITMAIFGIGVILFIVGIVLIAVATADKNETEKSAGNSSTDKQGQTEETTAPPTEATIATTTTTTKTPLTTTTQAPSGQCDFSEEAQRVELGEFLSRVKATYYKLHPYDVYWNPDATPSEIRQEFVAYDPTPSVIKNRTDTALELLKEINDKKIIADALQPRERKALAQVKHYLQHIFGQPYDVNYYAGDWMLGPNLFCWQEICYHGYAVHNGIGLHHKPYNASDVELIEKKLKTHKAGILQYIENMKMGVRRGMVRSVEECEAGINTIKRQYLNVSRYNATGVLKAWFVKPILDPDFYSNITEETETAWKAAHGQKNVSDSIKEYLVTYVGEPLEQMLRYVEYEHFRHCVPSNVSSGLAGLPLKYVWLDGKENTSQPTDPLLPTGEKLNGSFAYSKIMSYFTTNDMTPMEVHELGKRQLAILYPMVVDVAKLVTGMNDNDTAVAMFREKLNSSESYFNPEPIPKNESDKEAHKKCSDIDGAKKYCPKRWAALELWMAESRKVMSLLSPKTIPLFHFTGDYATTPICPVDMQPNLNPSSGAQSYQSAGSACTRSAKYNLPFFLENLGPRFSEWSVNAHEARPGHHTQVQGNVEHFRDICGGVIGWLDSVTYYTAFTEGWALYAENPLIAEDTDTYKTEPMQKFGMLKWQVWRALRLIVDTGLHYVGFSRDKALEYFSKYAWDDTDLAKKEVTRYQSDPGQATAYMIGQLQIKNARNYAKTELGDNFSLRDFHYQVLAQGSSPLAYLSDHVNKYVACVKDKKKTGCDMNKSSETVFSDEKDVKSAASGFSAGRIVSIVILAVGLIFLLAGIVLIVLAVNNYKKTTGQRDQNNCDFSREANRVGLGEFLSRVKATYYKLHPYDVHRDPEVKTETIKAEYSAYDPTPYMIKKRTDTALALLKEINDKKINEDTLKPRERKALAQVKHFLQHIFGQPYDVNYYNGDWMMGPNSFCWQEICFHGYAVNMSLGKHHKPHNSFDVELIERKLKTHKAGILQFIENMKMGVRKGMVRSVEECEAGINTIKRYYLNVSLYNATGVLKAWFVQPLMNPDYYSNITENTDNKWKAAHGGKNVKETIKEYLVTYLGEPLEQIYVEEEHIRHCVPSNVSSGLAGLPLKYVWFDGKENTSQPTDPFLPTGEPLNGSLAYSKIMSYFTTNNMTVMEVHELGKKQLDLLYPMVVDVAKLVTGINDTSTAISEFREILTSSDSYFNSDPFPKNESDKEAHKKCSDIEGAKKHCPTRWATLELWMAESRKVMSLLAPKTIPLFHFTGDYATTPSCPVDMQPDLNPSSGAQSYRRAGPNCARSAKYNLPFFLENMGPRFSEWSVNAHEATPGHHTQVQGNAEHFRDICGGAIGWLDSVTYYTAFTEGWALYAENPLIAQDTDAYKTEPMQRFGMLKWQVWRAIRLIVDTGLHYVGFSRKEALEYFRKYAWDDTDLAQKEVTRYQSNPGQATAYMIGQLEIEKARKYTKDNLGEKFNLRDFHYQVLAQGSSPLAYLSDHIEKYVACVMGKTKEGCDVILRPPKKRNGKKTADAPRWQNIPKPILHYI</sequence>